<evidence type="ECO:0000313" key="13">
    <source>
        <dbReference type="EMBL" id="SIQ03796.1"/>
    </source>
</evidence>
<dbReference type="AlphaFoldDB" id="A0A8G2CHB1"/>
<name>A0A8G2CHB1_ACIRU</name>
<dbReference type="OrthoDB" id="9793156at2"/>
<evidence type="ECO:0000256" key="11">
    <source>
        <dbReference type="ARBA" id="ARBA00048044"/>
    </source>
</evidence>
<comment type="pathway">
    <text evidence="10">Porphyrin-containing compound metabolism; heme A biosynthesis; heme A from heme O: step 1/1.</text>
</comment>
<feature type="transmembrane region" description="Helical" evidence="12">
    <location>
        <begin position="260"/>
        <end position="277"/>
    </location>
</feature>
<evidence type="ECO:0000256" key="9">
    <source>
        <dbReference type="ARBA" id="ARBA00023136"/>
    </source>
</evidence>
<dbReference type="InterPro" id="IPR003780">
    <property type="entry name" value="COX15/CtaA_fam"/>
</dbReference>
<dbReference type="PANTHER" id="PTHR23289:SF2">
    <property type="entry name" value="CYTOCHROME C OXIDASE ASSEMBLY PROTEIN COX15 HOMOLOG"/>
    <property type="match status" value="1"/>
</dbReference>
<evidence type="ECO:0000256" key="5">
    <source>
        <dbReference type="ARBA" id="ARBA00022989"/>
    </source>
</evidence>
<keyword evidence="6" id="KW-0560">Oxidoreductase</keyword>
<evidence type="ECO:0000256" key="10">
    <source>
        <dbReference type="ARBA" id="ARBA00044501"/>
    </source>
</evidence>
<comment type="cofactor">
    <cofactor evidence="1">
        <name>heme b</name>
        <dbReference type="ChEBI" id="CHEBI:60344"/>
    </cofactor>
</comment>
<dbReference type="GO" id="GO:0016020">
    <property type="term" value="C:membrane"/>
    <property type="evidence" value="ECO:0007669"/>
    <property type="project" value="UniProtKB-SubCell"/>
</dbReference>
<protein>
    <submittedName>
        <fullName evidence="13">Cytochrome c oxidase assembly protein subunit 15</fullName>
    </submittedName>
</protein>
<accession>A0A8G2CHB1</accession>
<comment type="catalytic activity">
    <reaction evidence="11">
        <text>Fe(II)-heme o + 2 A + H2O = Fe(II)-heme a + 2 AH2</text>
        <dbReference type="Rhea" id="RHEA:63388"/>
        <dbReference type="ChEBI" id="CHEBI:13193"/>
        <dbReference type="ChEBI" id="CHEBI:15377"/>
        <dbReference type="ChEBI" id="CHEBI:17499"/>
        <dbReference type="ChEBI" id="CHEBI:60530"/>
        <dbReference type="ChEBI" id="CHEBI:61715"/>
        <dbReference type="EC" id="1.17.99.9"/>
    </reaction>
    <physiologicalReaction direction="left-to-right" evidence="11">
        <dbReference type="Rhea" id="RHEA:63389"/>
    </physiologicalReaction>
</comment>
<feature type="transmembrane region" description="Helical" evidence="12">
    <location>
        <begin position="196"/>
        <end position="222"/>
    </location>
</feature>
<dbReference type="GO" id="GO:0120547">
    <property type="term" value="F:heme A synthase activity"/>
    <property type="evidence" value="ECO:0007669"/>
    <property type="project" value="UniProtKB-EC"/>
</dbReference>
<proteinExistence type="predicted"/>
<keyword evidence="14" id="KW-1185">Reference proteome</keyword>
<keyword evidence="8" id="KW-0350">Heme biosynthesis</keyword>
<evidence type="ECO:0000256" key="12">
    <source>
        <dbReference type="SAM" id="Phobius"/>
    </source>
</evidence>
<evidence type="ECO:0000256" key="4">
    <source>
        <dbReference type="ARBA" id="ARBA00022723"/>
    </source>
</evidence>
<dbReference type="PANTHER" id="PTHR23289">
    <property type="entry name" value="CYTOCHROME C OXIDASE ASSEMBLY PROTEIN COX15"/>
    <property type="match status" value="1"/>
</dbReference>
<keyword evidence="7" id="KW-0408">Iron</keyword>
<dbReference type="GO" id="GO:0046872">
    <property type="term" value="F:metal ion binding"/>
    <property type="evidence" value="ECO:0007669"/>
    <property type="project" value="UniProtKB-KW"/>
</dbReference>
<dbReference type="GO" id="GO:0016653">
    <property type="term" value="F:oxidoreductase activity, acting on NAD(P)H, heme protein as acceptor"/>
    <property type="evidence" value="ECO:0007669"/>
    <property type="project" value="TreeGrafter"/>
</dbReference>
<comment type="caution">
    <text evidence="13">The sequence shown here is derived from an EMBL/GenBank/DDBJ whole genome shotgun (WGS) entry which is preliminary data.</text>
</comment>
<dbReference type="RefSeq" id="WP_029314095.1">
    <property type="nucleotide sequence ID" value="NZ_FTNE01000001.1"/>
</dbReference>
<dbReference type="InterPro" id="IPR023754">
    <property type="entry name" value="HemeA_Synthase_type2"/>
</dbReference>
<dbReference type="Proteomes" id="UP000186308">
    <property type="component" value="Unassembled WGS sequence"/>
</dbReference>
<evidence type="ECO:0000256" key="8">
    <source>
        <dbReference type="ARBA" id="ARBA00023133"/>
    </source>
</evidence>
<sequence length="354" mass="38641">MNARPDRLIGNWLLIICAMMFGMVAGGGHARTIGAGFIIQQWRPLTGIIPPLTHAAWLHVFDLYRQTAQFRLLHPTMTLAQFQSLFMPMFIDRDWGRLMALVFALPLVWFWWRGRLSNRLALWLLALFAAGAGEATMGWLMTYQGMFGVLHPSPLYLAPHFVLAMLIFTAMLWTALTIRNPEPPIITGHSGLRTLLSVSIGLLIATIGLGALVAATGAIHVYNTFPLMDGHALPPHAFKLHPLWLNLFANQATVQFDHRVLATITAIIVVVAAVQGLRAPLGPKPRDLFLLLAGLVIVQYILGMSALVSGMAGLGYVHELNAVLLLAACVACRHALRGAVPAGAEHPLVMKAAE</sequence>
<feature type="transmembrane region" description="Helical" evidence="12">
    <location>
        <begin position="289"/>
        <end position="314"/>
    </location>
</feature>
<reference evidence="13 14" key="1">
    <citation type="submission" date="2017-01" db="EMBL/GenBank/DDBJ databases">
        <authorList>
            <person name="Varghese N."/>
            <person name="Submissions S."/>
        </authorList>
    </citation>
    <scope>NUCLEOTIDE SEQUENCE [LARGE SCALE GENOMIC DNA]</scope>
    <source>
        <strain evidence="13 14">ATCC 35905</strain>
    </source>
</reference>
<evidence type="ECO:0000313" key="14">
    <source>
        <dbReference type="Proteomes" id="UP000186308"/>
    </source>
</evidence>
<keyword evidence="9 12" id="KW-0472">Membrane</keyword>
<dbReference type="EMBL" id="FTNE01000001">
    <property type="protein sequence ID" value="SIQ03796.1"/>
    <property type="molecule type" value="Genomic_DNA"/>
</dbReference>
<dbReference type="Pfam" id="PF02628">
    <property type="entry name" value="COX15-CtaA"/>
    <property type="match status" value="1"/>
</dbReference>
<feature type="transmembrane region" description="Helical" evidence="12">
    <location>
        <begin position="12"/>
        <end position="39"/>
    </location>
</feature>
<evidence type="ECO:0000256" key="6">
    <source>
        <dbReference type="ARBA" id="ARBA00023002"/>
    </source>
</evidence>
<keyword evidence="4" id="KW-0479">Metal-binding</keyword>
<evidence type="ECO:0000256" key="3">
    <source>
        <dbReference type="ARBA" id="ARBA00022692"/>
    </source>
</evidence>
<dbReference type="GO" id="GO:0006784">
    <property type="term" value="P:heme A biosynthetic process"/>
    <property type="evidence" value="ECO:0007669"/>
    <property type="project" value="InterPro"/>
</dbReference>
<gene>
    <name evidence="13" type="ORF">SAMN05421828_10139</name>
</gene>
<evidence type="ECO:0000256" key="2">
    <source>
        <dbReference type="ARBA" id="ARBA00004141"/>
    </source>
</evidence>
<comment type="subcellular location">
    <subcellularLocation>
        <location evidence="2">Membrane</location>
        <topology evidence="2">Multi-pass membrane protein</topology>
    </subcellularLocation>
</comment>
<evidence type="ECO:0000256" key="1">
    <source>
        <dbReference type="ARBA" id="ARBA00001970"/>
    </source>
</evidence>
<feature type="transmembrane region" description="Helical" evidence="12">
    <location>
        <begin position="121"/>
        <end position="143"/>
    </location>
</feature>
<evidence type="ECO:0000256" key="7">
    <source>
        <dbReference type="ARBA" id="ARBA00023004"/>
    </source>
</evidence>
<organism evidence="13 14">
    <name type="scientific">Acidiphilium rubrum</name>
    <dbReference type="NCBI Taxonomy" id="526"/>
    <lineage>
        <taxon>Bacteria</taxon>
        <taxon>Pseudomonadati</taxon>
        <taxon>Pseudomonadota</taxon>
        <taxon>Alphaproteobacteria</taxon>
        <taxon>Acetobacterales</taxon>
        <taxon>Acidocellaceae</taxon>
        <taxon>Acidiphilium</taxon>
    </lineage>
</organism>
<keyword evidence="5 12" id="KW-1133">Transmembrane helix</keyword>
<keyword evidence="3 12" id="KW-0812">Transmembrane</keyword>
<feature type="transmembrane region" description="Helical" evidence="12">
    <location>
        <begin position="95"/>
        <end position="112"/>
    </location>
</feature>
<feature type="transmembrane region" description="Helical" evidence="12">
    <location>
        <begin position="155"/>
        <end position="176"/>
    </location>
</feature>